<evidence type="ECO:0000313" key="3">
    <source>
        <dbReference type="RefSeq" id="XP_029007543.1"/>
    </source>
</evidence>
<feature type="region of interest" description="Disordered" evidence="1">
    <location>
        <begin position="18"/>
        <end position="94"/>
    </location>
</feature>
<dbReference type="OrthoDB" id="8945032at2759"/>
<reference evidence="3" key="1">
    <citation type="submission" date="2025-08" db="UniProtKB">
        <authorList>
            <consortium name="RefSeq"/>
        </authorList>
    </citation>
    <scope>IDENTIFICATION</scope>
</reference>
<dbReference type="GeneID" id="114856074"/>
<keyword evidence="2" id="KW-1185">Reference proteome</keyword>
<evidence type="ECO:0000313" key="2">
    <source>
        <dbReference type="Proteomes" id="UP000515150"/>
    </source>
</evidence>
<feature type="compositionally biased region" description="Basic and acidic residues" evidence="1">
    <location>
        <begin position="71"/>
        <end position="84"/>
    </location>
</feature>
<proteinExistence type="predicted"/>
<evidence type="ECO:0000256" key="1">
    <source>
        <dbReference type="SAM" id="MobiDB-lite"/>
    </source>
</evidence>
<protein>
    <submittedName>
        <fullName evidence="3">Uncharacterized protein hemgn isoform X1</fullName>
    </submittedName>
</protein>
<dbReference type="KEGG" id="bspl:114856074"/>
<gene>
    <name evidence="3" type="primary">hemgn</name>
</gene>
<sequence>MIRPKLQELSQRCEVTMEETLQQGKKDMEYENPNDDQGGIRRRLRDRNLLRKRKAEAEEKETNQWVFGVESQRKRSRADEEGGTKKRGRPRKNEALAEVSVIQAEAADVQEAPAVMVVPEPVAVTPAQTSGPSQPALVLTSPAPVPVLGRVQSLVIAPTTSPNPLPSVVLPSIPASSPAKSVDTALGSAADAGPAAAPAPPLVETLYTESQGKESLEQVLVEDLGPDEEEDSPSQDKGADKDLGETPLISLPEKSQIFSVPGLSSPPPSQGYLPGN</sequence>
<feature type="region of interest" description="Disordered" evidence="1">
    <location>
        <begin position="173"/>
        <end position="276"/>
    </location>
</feature>
<dbReference type="RefSeq" id="XP_029007543.1">
    <property type="nucleotide sequence ID" value="XM_029151710.1"/>
</dbReference>
<feature type="compositionally biased region" description="Acidic residues" evidence="1">
    <location>
        <begin position="224"/>
        <end position="233"/>
    </location>
</feature>
<organism evidence="2 3">
    <name type="scientific">Betta splendens</name>
    <name type="common">Siamese fighting fish</name>
    <dbReference type="NCBI Taxonomy" id="158456"/>
    <lineage>
        <taxon>Eukaryota</taxon>
        <taxon>Metazoa</taxon>
        <taxon>Chordata</taxon>
        <taxon>Craniata</taxon>
        <taxon>Vertebrata</taxon>
        <taxon>Euteleostomi</taxon>
        <taxon>Actinopterygii</taxon>
        <taxon>Neopterygii</taxon>
        <taxon>Teleostei</taxon>
        <taxon>Neoteleostei</taxon>
        <taxon>Acanthomorphata</taxon>
        <taxon>Anabantaria</taxon>
        <taxon>Anabantiformes</taxon>
        <taxon>Anabantoidei</taxon>
        <taxon>Osphronemidae</taxon>
        <taxon>Betta</taxon>
    </lineage>
</organism>
<feature type="compositionally biased region" description="Basic residues" evidence="1">
    <location>
        <begin position="40"/>
        <end position="54"/>
    </location>
</feature>
<dbReference type="AlphaFoldDB" id="A0A6P7MM85"/>
<name>A0A6P7MM85_BETSP</name>
<dbReference type="FunCoup" id="A0A6P7MM85">
    <property type="interactions" value="632"/>
</dbReference>
<accession>A0A6P7MM85</accession>
<dbReference type="InParanoid" id="A0A6P7MM85"/>
<dbReference type="Proteomes" id="UP000515150">
    <property type="component" value="Chromosome 1"/>
</dbReference>
<dbReference type="CTD" id="55363"/>